<proteinExistence type="predicted"/>
<dbReference type="PANTHER" id="PTHR38479">
    <property type="entry name" value="LMO0824 PROTEIN"/>
    <property type="match status" value="1"/>
</dbReference>
<evidence type="ECO:0000313" key="2">
    <source>
        <dbReference type="Proteomes" id="UP000460221"/>
    </source>
</evidence>
<keyword evidence="1" id="KW-0238">DNA-binding</keyword>
<gene>
    <name evidence="1" type="ORF">GIS00_25500</name>
</gene>
<dbReference type="Proteomes" id="UP000460221">
    <property type="component" value="Unassembled WGS sequence"/>
</dbReference>
<dbReference type="PANTHER" id="PTHR38479:SF2">
    <property type="entry name" value="WINGED HELIX DNA-BINDING DOMAIN-CONTAINING PROTEIN"/>
    <property type="match status" value="1"/>
</dbReference>
<dbReference type="RefSeq" id="WP_154771282.1">
    <property type="nucleotide sequence ID" value="NZ_WLYK01000017.1"/>
</dbReference>
<evidence type="ECO:0000313" key="1">
    <source>
        <dbReference type="EMBL" id="MTD17292.1"/>
    </source>
</evidence>
<dbReference type="Pfam" id="PF06224">
    <property type="entry name" value="AlkZ-like"/>
    <property type="match status" value="1"/>
</dbReference>
<keyword evidence="2" id="KW-1185">Reference proteome</keyword>
<accession>A0A7K1FT11</accession>
<dbReference type="InterPro" id="IPR009351">
    <property type="entry name" value="AlkZ-like"/>
</dbReference>
<protein>
    <submittedName>
        <fullName evidence="1">Winged helix DNA-binding domain-containing protein</fullName>
    </submittedName>
</protein>
<reference evidence="1 2" key="1">
    <citation type="submission" date="2019-11" db="EMBL/GenBank/DDBJ databases">
        <authorList>
            <person name="Jiang L.-Q."/>
        </authorList>
    </citation>
    <scope>NUCLEOTIDE SEQUENCE [LARGE SCALE GENOMIC DNA]</scope>
    <source>
        <strain evidence="1 2">YIM 132087</strain>
    </source>
</reference>
<name>A0A7K1FT11_9ACTN</name>
<sequence>MDRSRVFGHRMREHRLLGGTAADAVDAVRAMVGAHAQIPSAADLAIGLRLRAFAGAGEGLTRTFGPRGTVHLLPTADLGHWLPALAAVPGRGAADPYLDADRIDQVCAALGPILADGPRTLVELDEAVPAALGSWAAEQVIPDFGGLAARWRRAIAVAAHRGVLCFGPNRGRRTTYAALPEPPAPQPERAAVQWLAGEYLRAYGPVTAKDLARWLATDAGWAAAALGSVDGVVRDGDRFDVPRTDEPPAVAGTVRLLPYFDPYVVGGQPREVLFPPPVRARAMTNSQPGTRPVLLVDGVVAGIWHLARRGRRATLTVETNLRWNRALRSAFDDEIALLETLLDTTAQVVLGEVAVGGHA</sequence>
<dbReference type="GO" id="GO:0003677">
    <property type="term" value="F:DNA binding"/>
    <property type="evidence" value="ECO:0007669"/>
    <property type="project" value="UniProtKB-KW"/>
</dbReference>
<organism evidence="1 2">
    <name type="scientific">Nakamurella alba</name>
    <dbReference type="NCBI Taxonomy" id="2665158"/>
    <lineage>
        <taxon>Bacteria</taxon>
        <taxon>Bacillati</taxon>
        <taxon>Actinomycetota</taxon>
        <taxon>Actinomycetes</taxon>
        <taxon>Nakamurellales</taxon>
        <taxon>Nakamurellaceae</taxon>
        <taxon>Nakamurella</taxon>
    </lineage>
</organism>
<dbReference type="AlphaFoldDB" id="A0A7K1FT11"/>
<comment type="caution">
    <text evidence="1">The sequence shown here is derived from an EMBL/GenBank/DDBJ whole genome shotgun (WGS) entry which is preliminary data.</text>
</comment>
<dbReference type="EMBL" id="WLYK01000017">
    <property type="protein sequence ID" value="MTD17292.1"/>
    <property type="molecule type" value="Genomic_DNA"/>
</dbReference>